<keyword evidence="2" id="KW-1185">Reference proteome</keyword>
<evidence type="ECO:0000313" key="2">
    <source>
        <dbReference type="Proteomes" id="UP000641152"/>
    </source>
</evidence>
<dbReference type="SUPFAM" id="SSF55961">
    <property type="entry name" value="Bet v1-like"/>
    <property type="match status" value="1"/>
</dbReference>
<accession>A0ABR9D8W3</accession>
<dbReference type="Pfam" id="PF10604">
    <property type="entry name" value="Polyketide_cyc2"/>
    <property type="match status" value="1"/>
</dbReference>
<dbReference type="RefSeq" id="WP_192392426.1">
    <property type="nucleotide sequence ID" value="NZ_CAJHIU010000001.1"/>
</dbReference>
<sequence length="175" mass="19341">MIKTILIVLVVILVALLIYAASKPDTFRVQRSITIKAAPDKIFPLINDLHNMQAWSAWEKVDPGMKRSYSGSANGPGAVYEWDGNKEIGQGRMEILEINPPVKLMLRLTFIKPFPAENTVEFTLQAEGGVTHVTQAIYGPSPFLSKMMSLVFSMDKMIGGKFEEGLAALKTIAEK</sequence>
<dbReference type="InterPro" id="IPR019587">
    <property type="entry name" value="Polyketide_cyclase/dehydratase"/>
</dbReference>
<dbReference type="CDD" id="cd07818">
    <property type="entry name" value="SRPBCC_1"/>
    <property type="match status" value="1"/>
</dbReference>
<reference evidence="1 2" key="1">
    <citation type="submission" date="2020-09" db="EMBL/GenBank/DDBJ databases">
        <title>Methylomonas albis sp. nov. and Methylomonas fluvii sp. nov.: Two cold-adapted methanotrophs from the River Elbe and an amended description of Methylovulum psychrotolerans strain Eb1.</title>
        <authorList>
            <person name="Bussmann I.K."/>
            <person name="Klings K.-W."/>
            <person name="Warnstedt J."/>
            <person name="Hoppert M."/>
            <person name="Saborowski A."/>
            <person name="Horn F."/>
            <person name="Liebner S."/>
        </authorList>
    </citation>
    <scope>NUCLEOTIDE SEQUENCE [LARGE SCALE GENOMIC DNA]</scope>
    <source>
        <strain evidence="1 2">EbB</strain>
    </source>
</reference>
<organism evidence="1 2">
    <name type="scientific">Methylomonas fluvii</name>
    <dbReference type="NCBI Taxonomy" id="1854564"/>
    <lineage>
        <taxon>Bacteria</taxon>
        <taxon>Pseudomonadati</taxon>
        <taxon>Pseudomonadota</taxon>
        <taxon>Gammaproteobacteria</taxon>
        <taxon>Methylococcales</taxon>
        <taxon>Methylococcaceae</taxon>
        <taxon>Methylomonas</taxon>
    </lineage>
</organism>
<dbReference type="EMBL" id="JACXST010000001">
    <property type="protein sequence ID" value="MBD9359554.1"/>
    <property type="molecule type" value="Genomic_DNA"/>
</dbReference>
<evidence type="ECO:0000313" key="1">
    <source>
        <dbReference type="EMBL" id="MBD9359554.1"/>
    </source>
</evidence>
<gene>
    <name evidence="1" type="ORF">EBB_03135</name>
</gene>
<name>A0ABR9D8W3_9GAMM</name>
<dbReference type="InterPro" id="IPR023393">
    <property type="entry name" value="START-like_dom_sf"/>
</dbReference>
<comment type="caution">
    <text evidence="1">The sequence shown here is derived from an EMBL/GenBank/DDBJ whole genome shotgun (WGS) entry which is preliminary data.</text>
</comment>
<dbReference type="Gene3D" id="3.30.530.20">
    <property type="match status" value="1"/>
</dbReference>
<proteinExistence type="predicted"/>
<dbReference type="Proteomes" id="UP000641152">
    <property type="component" value="Unassembled WGS sequence"/>
</dbReference>
<protein>
    <submittedName>
        <fullName evidence="1">SRPBCC family protein</fullName>
    </submittedName>
</protein>